<keyword evidence="3" id="KW-1185">Reference proteome</keyword>
<gene>
    <name evidence="2" type="ORF">Tsubulata_003064</name>
</gene>
<name>A0A9Q0FT68_9ROSI</name>
<organism evidence="2 3">
    <name type="scientific">Turnera subulata</name>
    <dbReference type="NCBI Taxonomy" id="218843"/>
    <lineage>
        <taxon>Eukaryota</taxon>
        <taxon>Viridiplantae</taxon>
        <taxon>Streptophyta</taxon>
        <taxon>Embryophyta</taxon>
        <taxon>Tracheophyta</taxon>
        <taxon>Spermatophyta</taxon>
        <taxon>Magnoliopsida</taxon>
        <taxon>eudicotyledons</taxon>
        <taxon>Gunneridae</taxon>
        <taxon>Pentapetalae</taxon>
        <taxon>rosids</taxon>
        <taxon>fabids</taxon>
        <taxon>Malpighiales</taxon>
        <taxon>Passifloraceae</taxon>
        <taxon>Turnera</taxon>
    </lineage>
</organism>
<feature type="region of interest" description="Disordered" evidence="1">
    <location>
        <begin position="1"/>
        <end position="36"/>
    </location>
</feature>
<evidence type="ECO:0000313" key="2">
    <source>
        <dbReference type="EMBL" id="KAJ4835971.1"/>
    </source>
</evidence>
<feature type="region of interest" description="Disordered" evidence="1">
    <location>
        <begin position="133"/>
        <end position="248"/>
    </location>
</feature>
<accession>A0A9Q0FT68</accession>
<proteinExistence type="predicted"/>
<feature type="compositionally biased region" description="Low complexity" evidence="1">
    <location>
        <begin position="190"/>
        <end position="201"/>
    </location>
</feature>
<reference evidence="2" key="1">
    <citation type="submission" date="2022-02" db="EMBL/GenBank/DDBJ databases">
        <authorList>
            <person name="Henning P.M."/>
            <person name="McCubbin A.G."/>
            <person name="Shore J.S."/>
        </authorList>
    </citation>
    <scope>NUCLEOTIDE SEQUENCE</scope>
    <source>
        <strain evidence="2">F60SS</strain>
        <tissue evidence="2">Leaves</tissue>
    </source>
</reference>
<feature type="compositionally biased region" description="Polar residues" evidence="1">
    <location>
        <begin position="149"/>
        <end position="167"/>
    </location>
</feature>
<sequence>MVKQERRSTFLRPSEESASVARVNPPIMQPKKEEEAGKPLMNGLAHCSDHSEMMVLGFPASQAHSCLGILQILELELQPAELLSMQCHGGSASAKTDYRVSKFSSVTDNLPTSTMSMSTIIDLFASRGISTNTTSRCTAKPEHTHCRNSHTPTNPNPRSQQQQQTGHHNADQHHQPTATMSTARPHTIHATNINKPATTTTTHHKQIRTTKIKNPKRKRKTKEEGKSEEMARLNSNSHGSSRRPPRPAQSWSRVLEVQATAVVNEWWSCVLAGAASPLLFDLIPSAFTEKRERRNPLFLLLPCRELRFGFNFSDLNLNKLEKRDDLMGSVFFGEKMRVVVVELGSE</sequence>
<protein>
    <submittedName>
        <fullName evidence="2">Uncharacterized protein</fullName>
    </submittedName>
</protein>
<dbReference type="Proteomes" id="UP001141552">
    <property type="component" value="Unassembled WGS sequence"/>
</dbReference>
<evidence type="ECO:0000256" key="1">
    <source>
        <dbReference type="SAM" id="MobiDB-lite"/>
    </source>
</evidence>
<feature type="compositionally biased region" description="Basic and acidic residues" evidence="1">
    <location>
        <begin position="221"/>
        <end position="231"/>
    </location>
</feature>
<dbReference type="EMBL" id="JAKUCV010004254">
    <property type="protein sequence ID" value="KAJ4835971.1"/>
    <property type="molecule type" value="Genomic_DNA"/>
</dbReference>
<dbReference type="AlphaFoldDB" id="A0A9Q0FT68"/>
<evidence type="ECO:0000313" key="3">
    <source>
        <dbReference type="Proteomes" id="UP001141552"/>
    </source>
</evidence>
<feature type="compositionally biased region" description="Basic residues" evidence="1">
    <location>
        <begin position="202"/>
        <end position="220"/>
    </location>
</feature>
<reference evidence="2" key="2">
    <citation type="journal article" date="2023" name="Plants (Basel)">
        <title>Annotation of the Turnera subulata (Passifloraceae) Draft Genome Reveals the S-Locus Evolved after the Divergence of Turneroideae from Passifloroideae in a Stepwise Manner.</title>
        <authorList>
            <person name="Henning P.M."/>
            <person name="Roalson E.H."/>
            <person name="Mir W."/>
            <person name="McCubbin A.G."/>
            <person name="Shore J.S."/>
        </authorList>
    </citation>
    <scope>NUCLEOTIDE SEQUENCE</scope>
    <source>
        <strain evidence="2">F60SS</strain>
    </source>
</reference>
<feature type="compositionally biased region" description="Polar residues" evidence="1">
    <location>
        <begin position="175"/>
        <end position="184"/>
    </location>
</feature>
<comment type="caution">
    <text evidence="2">The sequence shown here is derived from an EMBL/GenBank/DDBJ whole genome shotgun (WGS) entry which is preliminary data.</text>
</comment>
<dbReference type="OrthoDB" id="1193336at2759"/>